<name>A0ABX2ZSK3_9BACI</name>
<evidence type="ECO:0000313" key="1">
    <source>
        <dbReference type="EMBL" id="ODG92685.1"/>
    </source>
</evidence>
<keyword evidence="2" id="KW-1185">Reference proteome</keyword>
<dbReference type="Proteomes" id="UP000094580">
    <property type="component" value="Unassembled WGS sequence"/>
</dbReference>
<proteinExistence type="predicted"/>
<accession>A0ABX2ZSK3</accession>
<dbReference type="EMBL" id="MDKC01000006">
    <property type="protein sequence ID" value="ODG92685.1"/>
    <property type="molecule type" value="Genomic_DNA"/>
</dbReference>
<protein>
    <submittedName>
        <fullName evidence="1">Uncharacterized protein</fullName>
    </submittedName>
</protein>
<gene>
    <name evidence="1" type="ORF">BED47_18570</name>
</gene>
<evidence type="ECO:0000313" key="2">
    <source>
        <dbReference type="Proteomes" id="UP000094580"/>
    </source>
</evidence>
<organism evidence="1 2">
    <name type="scientific">Gottfriedia luciferensis</name>
    <dbReference type="NCBI Taxonomy" id="178774"/>
    <lineage>
        <taxon>Bacteria</taxon>
        <taxon>Bacillati</taxon>
        <taxon>Bacillota</taxon>
        <taxon>Bacilli</taxon>
        <taxon>Bacillales</taxon>
        <taxon>Bacillaceae</taxon>
        <taxon>Gottfriedia</taxon>
    </lineage>
</organism>
<sequence>MEMFRNFQQKIEVKETFKIKMNQLIEKEFISQIIFSKIGSNQDLNRHLQRVNQLKQTGMIEEGIETKILIPRKLISISNLELQLKLNPFHESNEIYKEQKAIYKSIARKLRKTQLKQHRHCIRDLTLKGSFSDICHHAHAYVCWRKFIEGANGYHNVHNGQTRKDKYYTPPRAYYSQLFNEDLRKFESECEKAFNIINEEKGASNLDFERLSTSIRNWLYVS</sequence>
<comment type="caution">
    <text evidence="1">The sequence shown here is derived from an EMBL/GenBank/DDBJ whole genome shotgun (WGS) entry which is preliminary data.</text>
</comment>
<reference evidence="1 2" key="1">
    <citation type="submission" date="2016-07" db="EMBL/GenBank/DDBJ databases">
        <authorList>
            <person name="Townsley L."/>
            <person name="Shank E.A."/>
        </authorList>
    </citation>
    <scope>NUCLEOTIDE SEQUENCE [LARGE SCALE GENOMIC DNA]</scope>
    <source>
        <strain evidence="1 2">CH01</strain>
    </source>
</reference>